<feature type="region of interest" description="Disordered" evidence="1">
    <location>
        <begin position="1"/>
        <end position="39"/>
    </location>
</feature>
<keyword evidence="4" id="KW-1185">Reference proteome</keyword>
<evidence type="ECO:0000313" key="4">
    <source>
        <dbReference type="Proteomes" id="UP001589862"/>
    </source>
</evidence>
<dbReference type="EMBL" id="JBHLUB010000031">
    <property type="protein sequence ID" value="MFC0582704.1"/>
    <property type="molecule type" value="Genomic_DNA"/>
</dbReference>
<dbReference type="Pfam" id="PF13524">
    <property type="entry name" value="Glyco_trans_1_2"/>
    <property type="match status" value="1"/>
</dbReference>
<keyword evidence="3" id="KW-0808">Transferase</keyword>
<dbReference type="RefSeq" id="WP_377460060.1">
    <property type="nucleotide sequence ID" value="NZ_JBHLUB010000031.1"/>
</dbReference>
<evidence type="ECO:0000259" key="2">
    <source>
        <dbReference type="Pfam" id="PF13524"/>
    </source>
</evidence>
<dbReference type="EC" id="2.4.-.-" evidence="3"/>
<dbReference type="InterPro" id="IPR055259">
    <property type="entry name" value="YkvP/CgeB_Glyco_trans-like"/>
</dbReference>
<reference evidence="3 4" key="1">
    <citation type="submission" date="2024-09" db="EMBL/GenBank/DDBJ databases">
        <authorList>
            <person name="Sun Q."/>
            <person name="Mori K."/>
        </authorList>
    </citation>
    <scope>NUCLEOTIDE SEQUENCE [LARGE SCALE GENOMIC DNA]</scope>
    <source>
        <strain evidence="3 4">NCAIM B.02604</strain>
    </source>
</reference>
<accession>A0ABV6PC49</accession>
<evidence type="ECO:0000313" key="3">
    <source>
        <dbReference type="EMBL" id="MFC0582704.1"/>
    </source>
</evidence>
<evidence type="ECO:0000256" key="1">
    <source>
        <dbReference type="SAM" id="MobiDB-lite"/>
    </source>
</evidence>
<protein>
    <submittedName>
        <fullName evidence="3">Glycosyltransferase</fullName>
        <ecNumber evidence="3">2.4.-.-</ecNumber>
    </submittedName>
</protein>
<comment type="caution">
    <text evidence="3">The sequence shown here is derived from an EMBL/GenBank/DDBJ whole genome shotgun (WGS) entry which is preliminary data.</text>
</comment>
<feature type="domain" description="Spore protein YkvP/CgeB glycosyl transferase-like" evidence="2">
    <location>
        <begin position="565"/>
        <end position="671"/>
    </location>
</feature>
<dbReference type="GO" id="GO:0016757">
    <property type="term" value="F:glycosyltransferase activity"/>
    <property type="evidence" value="ECO:0007669"/>
    <property type="project" value="UniProtKB-KW"/>
</dbReference>
<dbReference type="Gene3D" id="3.40.50.2000">
    <property type="entry name" value="Glycogen Phosphorylase B"/>
    <property type="match status" value="1"/>
</dbReference>
<proteinExistence type="predicted"/>
<name>A0ABV6PC49_9MICC</name>
<sequence>MDEYATNTRVESGSTKNTGDESSSAVHGPSENKSSDPLQVSETERLIIDLFENGKLDNIIELAGDLGLDTEALSPLSRRLVNRSDVALRLTENPYPVPESFGKPVYNPVPCKTIVFDDCLLSDRLERNHEDGFEETLSDLAQHREILYCAAPSPQAGGESNPDLYRINEREIQGIRHIILPCISDDETLKSFFSESIDAYMRTMEAERPSSVVAVADFLTAFPALIAAKLIGIPFIYDYRSQCSNHSIIPKTSKGAWKHLRSTYEELLLKHSDKIFGDTSLLAEFPREGIGLSDADVSNNSDPTGTNGKYDSVAGATSFHSRESTADSLHEWKTTLLTLEHQDERTGEPIVSIADLTIGLIADPFSRAIIESELTVVHLHADHWKEQLEHSKIDFLFCESAWHGIEASWTSKVNYHTDEQSAPLFKLLEWCQANGIPTVFWNKEDPVHFHRFIPSAAFFDHVFTTDAECIRRYCDSVPLTSTVLSLPFYVAPTLHHPVAHKEEQNSYSLFAFAGAYYGKRFRQRSADFDMIAEVARQYGLTIYDRTSEDPNTPYKFPERYHELLQPCVPYESIPHVYRAHPIHLNINSVGNSSTMFARRAVEIASCGRNIISNNSPALSNMFHGKIPIVTSKDEVYSVLENWIDQPREMLRNAWEMRAAVREGHTLRNRMTLVARIAGFRVDAEQMPLVVVKAPENATARAITSIENQVYGVSTNTRQDDTQLSPYKWVAKWDGEILDPRTIADMVHIALDVGASRVEAEFMEIPDIFAPIAYFGRITRPAVTLETNFVEGPTVVIRRLSVGSIDED</sequence>
<gene>
    <name evidence="3" type="ORF">ACFFFR_09990</name>
</gene>
<keyword evidence="3" id="KW-0328">Glycosyltransferase</keyword>
<organism evidence="3 4">
    <name type="scientific">Micrococcoides hystricis</name>
    <dbReference type="NCBI Taxonomy" id="1572761"/>
    <lineage>
        <taxon>Bacteria</taxon>
        <taxon>Bacillati</taxon>
        <taxon>Actinomycetota</taxon>
        <taxon>Actinomycetes</taxon>
        <taxon>Micrococcales</taxon>
        <taxon>Micrococcaceae</taxon>
        <taxon>Micrococcoides</taxon>
    </lineage>
</organism>
<dbReference type="Proteomes" id="UP001589862">
    <property type="component" value="Unassembled WGS sequence"/>
</dbReference>